<feature type="region of interest" description="Disordered" evidence="1">
    <location>
        <begin position="93"/>
        <end position="156"/>
    </location>
</feature>
<dbReference type="Proteomes" id="UP001190700">
    <property type="component" value="Unassembled WGS sequence"/>
</dbReference>
<feature type="compositionally biased region" description="Polar residues" evidence="1">
    <location>
        <begin position="93"/>
        <end position="105"/>
    </location>
</feature>
<comment type="caution">
    <text evidence="2">The sequence shown here is derived from an EMBL/GenBank/DDBJ whole genome shotgun (WGS) entry which is preliminary data.</text>
</comment>
<feature type="compositionally biased region" description="Low complexity" evidence="1">
    <location>
        <begin position="106"/>
        <end position="117"/>
    </location>
</feature>
<keyword evidence="3" id="KW-1185">Reference proteome</keyword>
<dbReference type="EMBL" id="LGRX02018834">
    <property type="protein sequence ID" value="KAK3259344.1"/>
    <property type="molecule type" value="Genomic_DNA"/>
</dbReference>
<sequence length="179" mass="19511">MAPRKVASAKALKGLLDENLITDLEFKREKEKCFSVNDLTEQYALTLEKVVAGLRDSKNLLDLEVLNVEVEYVRSKRAFLGSTVVIIVHAGNPSAQPATSMPENNAPTDSSTAAYSSSDDDYAPSLDDSDSNSDADSDSDSESDREDSDSADEELAEQLVRACSSGLLSGRFEWDIYTM</sequence>
<evidence type="ECO:0000313" key="3">
    <source>
        <dbReference type="Proteomes" id="UP001190700"/>
    </source>
</evidence>
<evidence type="ECO:0000313" key="2">
    <source>
        <dbReference type="EMBL" id="KAK3259344.1"/>
    </source>
</evidence>
<gene>
    <name evidence="2" type="ORF">CYMTET_31653</name>
</gene>
<accession>A0AAE0FGK1</accession>
<name>A0AAE0FGK1_9CHLO</name>
<organism evidence="2 3">
    <name type="scientific">Cymbomonas tetramitiformis</name>
    <dbReference type="NCBI Taxonomy" id="36881"/>
    <lineage>
        <taxon>Eukaryota</taxon>
        <taxon>Viridiplantae</taxon>
        <taxon>Chlorophyta</taxon>
        <taxon>Pyramimonadophyceae</taxon>
        <taxon>Pyramimonadales</taxon>
        <taxon>Pyramimonadaceae</taxon>
        <taxon>Cymbomonas</taxon>
    </lineage>
</organism>
<dbReference type="AlphaFoldDB" id="A0AAE0FGK1"/>
<feature type="compositionally biased region" description="Acidic residues" evidence="1">
    <location>
        <begin position="118"/>
        <end position="156"/>
    </location>
</feature>
<protein>
    <submittedName>
        <fullName evidence="2">Uncharacterized protein</fullName>
    </submittedName>
</protein>
<proteinExistence type="predicted"/>
<evidence type="ECO:0000256" key="1">
    <source>
        <dbReference type="SAM" id="MobiDB-lite"/>
    </source>
</evidence>
<reference evidence="2 3" key="1">
    <citation type="journal article" date="2015" name="Genome Biol. Evol.">
        <title>Comparative Genomics of a Bacterivorous Green Alga Reveals Evolutionary Causalities and Consequences of Phago-Mixotrophic Mode of Nutrition.</title>
        <authorList>
            <person name="Burns J.A."/>
            <person name="Paasch A."/>
            <person name="Narechania A."/>
            <person name="Kim E."/>
        </authorList>
    </citation>
    <scope>NUCLEOTIDE SEQUENCE [LARGE SCALE GENOMIC DNA]</scope>
    <source>
        <strain evidence="2 3">PLY_AMNH</strain>
    </source>
</reference>